<feature type="domain" description="MacB-like periplasmic core" evidence="9">
    <location>
        <begin position="29"/>
        <end position="242"/>
    </location>
</feature>
<keyword evidence="6 7" id="KW-0472">Membrane</keyword>
<dbReference type="RefSeq" id="WP_200465524.1">
    <property type="nucleotide sequence ID" value="NZ_JAENRR010000031.1"/>
</dbReference>
<keyword evidence="11" id="KW-1185">Reference proteome</keyword>
<feature type="transmembrane region" description="Helical" evidence="7">
    <location>
        <begin position="280"/>
        <end position="305"/>
    </location>
</feature>
<dbReference type="InterPro" id="IPR051447">
    <property type="entry name" value="Lipoprotein-release_system"/>
</dbReference>
<evidence type="ECO:0000256" key="4">
    <source>
        <dbReference type="ARBA" id="ARBA00022692"/>
    </source>
</evidence>
<feature type="transmembrane region" description="Helical" evidence="7">
    <location>
        <begin position="375"/>
        <end position="402"/>
    </location>
</feature>
<keyword evidence="5 7" id="KW-1133">Transmembrane helix</keyword>
<comment type="similarity">
    <text evidence="2">Belongs to the ABC-4 integral membrane protein family. LolC/E subfamily.</text>
</comment>
<accession>A0ABS1HL08</accession>
<dbReference type="Pfam" id="PF02687">
    <property type="entry name" value="FtsX"/>
    <property type="match status" value="1"/>
</dbReference>
<dbReference type="PANTHER" id="PTHR30489:SF0">
    <property type="entry name" value="LIPOPROTEIN-RELEASING SYSTEM TRANSMEMBRANE PROTEIN LOLE"/>
    <property type="match status" value="1"/>
</dbReference>
<proteinExistence type="inferred from homology"/>
<comment type="caution">
    <text evidence="10">The sequence shown here is derived from an EMBL/GenBank/DDBJ whole genome shotgun (WGS) entry which is preliminary data.</text>
</comment>
<name>A0ABS1HL08_9BACT</name>
<evidence type="ECO:0000256" key="6">
    <source>
        <dbReference type="ARBA" id="ARBA00023136"/>
    </source>
</evidence>
<evidence type="ECO:0000256" key="5">
    <source>
        <dbReference type="ARBA" id="ARBA00022989"/>
    </source>
</evidence>
<evidence type="ECO:0000256" key="2">
    <source>
        <dbReference type="ARBA" id="ARBA00005236"/>
    </source>
</evidence>
<dbReference type="Pfam" id="PF12704">
    <property type="entry name" value="MacB_PCD"/>
    <property type="match status" value="1"/>
</dbReference>
<keyword evidence="3" id="KW-1003">Cell membrane</keyword>
<evidence type="ECO:0000256" key="1">
    <source>
        <dbReference type="ARBA" id="ARBA00004651"/>
    </source>
</evidence>
<protein>
    <submittedName>
        <fullName evidence="10">ABC transporter permease</fullName>
    </submittedName>
</protein>
<feature type="domain" description="ABC3 transporter permease C-terminal" evidence="8">
    <location>
        <begin position="282"/>
        <end position="405"/>
    </location>
</feature>
<reference evidence="10 11" key="1">
    <citation type="submission" date="2021-01" db="EMBL/GenBank/DDBJ databases">
        <title>Carboxyliciviraga sp.nov., isolated from coastal sediments.</title>
        <authorList>
            <person name="Lu D."/>
            <person name="Zhang T."/>
        </authorList>
    </citation>
    <scope>NUCLEOTIDE SEQUENCE [LARGE SCALE GENOMIC DNA]</scope>
    <source>
        <strain evidence="10 11">N1Y132</strain>
    </source>
</reference>
<evidence type="ECO:0000313" key="11">
    <source>
        <dbReference type="Proteomes" id="UP000605676"/>
    </source>
</evidence>
<evidence type="ECO:0000259" key="8">
    <source>
        <dbReference type="Pfam" id="PF02687"/>
    </source>
</evidence>
<dbReference type="Proteomes" id="UP000605676">
    <property type="component" value="Unassembled WGS sequence"/>
</dbReference>
<evidence type="ECO:0000259" key="9">
    <source>
        <dbReference type="Pfam" id="PF12704"/>
    </source>
</evidence>
<organism evidence="10 11">
    <name type="scientific">Carboxylicivirga marina</name>
    <dbReference type="NCBI Taxonomy" id="2800988"/>
    <lineage>
        <taxon>Bacteria</taxon>
        <taxon>Pseudomonadati</taxon>
        <taxon>Bacteroidota</taxon>
        <taxon>Bacteroidia</taxon>
        <taxon>Marinilabiliales</taxon>
        <taxon>Marinilabiliaceae</taxon>
        <taxon>Carboxylicivirga</taxon>
    </lineage>
</organism>
<feature type="transmembrane region" description="Helical" evidence="7">
    <location>
        <begin position="326"/>
        <end position="355"/>
    </location>
</feature>
<dbReference type="EMBL" id="JAENRR010000031">
    <property type="protein sequence ID" value="MBK3518296.1"/>
    <property type="molecule type" value="Genomic_DNA"/>
</dbReference>
<keyword evidence="4 7" id="KW-0812">Transmembrane</keyword>
<evidence type="ECO:0000256" key="3">
    <source>
        <dbReference type="ARBA" id="ARBA00022475"/>
    </source>
</evidence>
<evidence type="ECO:0000313" key="10">
    <source>
        <dbReference type="EMBL" id="MBK3518296.1"/>
    </source>
</evidence>
<dbReference type="PANTHER" id="PTHR30489">
    <property type="entry name" value="LIPOPROTEIN-RELEASING SYSTEM TRANSMEMBRANE PROTEIN LOLE"/>
    <property type="match status" value="1"/>
</dbReference>
<gene>
    <name evidence="10" type="ORF">JIV24_13205</name>
</gene>
<sequence>MNIELFIARKIASGGMTGKKLAGPVIKVATLGIILGVVVMILSVAVGFGFKGEIREKISGFASHIQIMSYDYNYSPETNPISIDKGLEQEISEVDGVEYIQRFATKPGIIKANDLIQGVVLKGIGEEYNWDFIQSILVKGRLPVFADSIRSDEILISEEIARMLKLEVGDKIRMYFIQDRPLARRFDIVGIYNSHFPEYDKRFAFVDLKHIQKLNGWDNNQISGYEVGVSQFDLMNQVNEEIYYLTSAKVESNGTMLRNRTIEQVQPQIFGWLDILDTNVYVILILIILVASFNMVSGLLILILERTNMIGILKALGAEDWNLRKVFVYLSGFIIGRGMLWGNIIGILICIIQKYTQFIKLDPANYYLSTVPIHISMGELILLNAGVLIVTMAMMLGPTYLVSRILPVKAIRFN</sequence>
<comment type="subcellular location">
    <subcellularLocation>
        <location evidence="1">Cell membrane</location>
        <topology evidence="1">Multi-pass membrane protein</topology>
    </subcellularLocation>
</comment>
<dbReference type="InterPro" id="IPR025857">
    <property type="entry name" value="MacB_PCD"/>
</dbReference>
<evidence type="ECO:0000256" key="7">
    <source>
        <dbReference type="SAM" id="Phobius"/>
    </source>
</evidence>
<feature type="transmembrane region" description="Helical" evidence="7">
    <location>
        <begin position="21"/>
        <end position="50"/>
    </location>
</feature>
<dbReference type="InterPro" id="IPR003838">
    <property type="entry name" value="ABC3_permease_C"/>
</dbReference>